<evidence type="ECO:0000313" key="6">
    <source>
        <dbReference type="EMBL" id="GAA1754303.1"/>
    </source>
</evidence>
<dbReference type="InterPro" id="IPR050707">
    <property type="entry name" value="HTH_MetabolicPath_Reg"/>
</dbReference>
<dbReference type="InterPro" id="IPR012318">
    <property type="entry name" value="HTH_CRP"/>
</dbReference>
<sequence length="263" mass="28616">MKPPEERDFVRALTRGLDVILAFSHLRPSMTLSEVAEVVGLSRPTARRLLLTLEDAGFVKTDARRFSLTPRVLALGYAYLSSLDLAQVAQPHMDALVKLTGEGCAMAVLDDCDVVYVNRVPTHRITSLPLTTGTRLPAHATSMGQVLLADLTPDQLESYLTRADLPRLTARTLHSPHEIRSRMEQVRQHGWALVDQELEEGLRSISAPVMGAEGRTVAAVGMSTTVSSTTLERLRSEHVPHLVAAAAAISKDLGGRVAAERES</sequence>
<protein>
    <submittedName>
        <fullName evidence="6">IclR family transcriptional regulator C-terminal domain-containing protein</fullName>
    </submittedName>
</protein>
<keyword evidence="3" id="KW-0804">Transcription</keyword>
<dbReference type="Gene3D" id="1.10.10.10">
    <property type="entry name" value="Winged helix-like DNA-binding domain superfamily/Winged helix DNA-binding domain"/>
    <property type="match status" value="1"/>
</dbReference>
<dbReference type="PANTHER" id="PTHR30136">
    <property type="entry name" value="HELIX-TURN-HELIX TRANSCRIPTIONAL REGULATOR, ICLR FAMILY"/>
    <property type="match status" value="1"/>
</dbReference>
<dbReference type="SUPFAM" id="SSF46785">
    <property type="entry name" value="Winged helix' DNA-binding domain"/>
    <property type="match status" value="1"/>
</dbReference>
<dbReference type="Pfam" id="PF09339">
    <property type="entry name" value="HTH_IclR"/>
    <property type="match status" value="1"/>
</dbReference>
<dbReference type="InterPro" id="IPR014757">
    <property type="entry name" value="Tscrpt_reg_IclR_C"/>
</dbReference>
<dbReference type="InterPro" id="IPR005471">
    <property type="entry name" value="Tscrpt_reg_IclR_N"/>
</dbReference>
<accession>A0ABN2KEJ6</accession>
<feature type="domain" description="IclR-ED" evidence="5">
    <location>
        <begin position="71"/>
        <end position="255"/>
    </location>
</feature>
<evidence type="ECO:0000259" key="5">
    <source>
        <dbReference type="PROSITE" id="PS51078"/>
    </source>
</evidence>
<proteinExistence type="predicted"/>
<dbReference type="PROSITE" id="PS51078">
    <property type="entry name" value="ICLR_ED"/>
    <property type="match status" value="1"/>
</dbReference>
<dbReference type="EMBL" id="BAAAME010000018">
    <property type="protein sequence ID" value="GAA1754303.1"/>
    <property type="molecule type" value="Genomic_DNA"/>
</dbReference>
<evidence type="ECO:0000256" key="1">
    <source>
        <dbReference type="ARBA" id="ARBA00023015"/>
    </source>
</evidence>
<dbReference type="InterPro" id="IPR036390">
    <property type="entry name" value="WH_DNA-bd_sf"/>
</dbReference>
<name>A0ABN2KEJ6_9ACTN</name>
<keyword evidence="1" id="KW-0805">Transcription regulation</keyword>
<dbReference type="RefSeq" id="WP_344204396.1">
    <property type="nucleotide sequence ID" value="NZ_BAAAME010000018.1"/>
</dbReference>
<dbReference type="Proteomes" id="UP001501057">
    <property type="component" value="Unassembled WGS sequence"/>
</dbReference>
<dbReference type="SMART" id="SM00346">
    <property type="entry name" value="HTH_ICLR"/>
    <property type="match status" value="1"/>
</dbReference>
<dbReference type="InterPro" id="IPR012794">
    <property type="entry name" value="PcaR_PcaU"/>
</dbReference>
<evidence type="ECO:0000256" key="2">
    <source>
        <dbReference type="ARBA" id="ARBA00023125"/>
    </source>
</evidence>
<dbReference type="SMART" id="SM00419">
    <property type="entry name" value="HTH_CRP"/>
    <property type="match status" value="1"/>
</dbReference>
<feature type="domain" description="HTH iclR-type" evidence="4">
    <location>
        <begin position="10"/>
        <end position="70"/>
    </location>
</feature>
<evidence type="ECO:0000256" key="3">
    <source>
        <dbReference type="ARBA" id="ARBA00023163"/>
    </source>
</evidence>
<keyword evidence="7" id="KW-1185">Reference proteome</keyword>
<dbReference type="PROSITE" id="PS51077">
    <property type="entry name" value="HTH_ICLR"/>
    <property type="match status" value="1"/>
</dbReference>
<gene>
    <name evidence="6" type="ORF">GCM10009710_37020</name>
</gene>
<evidence type="ECO:0000313" key="7">
    <source>
        <dbReference type="Proteomes" id="UP001501057"/>
    </source>
</evidence>
<dbReference type="Pfam" id="PF01614">
    <property type="entry name" value="IclR_C"/>
    <property type="match status" value="1"/>
</dbReference>
<keyword evidence="2" id="KW-0238">DNA-binding</keyword>
<dbReference type="Gene3D" id="3.30.450.40">
    <property type="match status" value="1"/>
</dbReference>
<reference evidence="6 7" key="1">
    <citation type="journal article" date="2019" name="Int. J. Syst. Evol. Microbiol.">
        <title>The Global Catalogue of Microorganisms (GCM) 10K type strain sequencing project: providing services to taxonomists for standard genome sequencing and annotation.</title>
        <authorList>
            <consortium name="The Broad Institute Genomics Platform"/>
            <consortium name="The Broad Institute Genome Sequencing Center for Infectious Disease"/>
            <person name="Wu L."/>
            <person name="Ma J."/>
        </authorList>
    </citation>
    <scope>NUCLEOTIDE SEQUENCE [LARGE SCALE GENOMIC DNA]</scope>
    <source>
        <strain evidence="6 7">JCM 13518</strain>
    </source>
</reference>
<organism evidence="6 7">
    <name type="scientific">Aeromicrobium alkaliterrae</name>
    <dbReference type="NCBI Taxonomy" id="302168"/>
    <lineage>
        <taxon>Bacteria</taxon>
        <taxon>Bacillati</taxon>
        <taxon>Actinomycetota</taxon>
        <taxon>Actinomycetes</taxon>
        <taxon>Propionibacteriales</taxon>
        <taxon>Nocardioidaceae</taxon>
        <taxon>Aeromicrobium</taxon>
    </lineage>
</organism>
<dbReference type="NCBIfam" id="TIGR02431">
    <property type="entry name" value="pcaR_pcaU"/>
    <property type="match status" value="1"/>
</dbReference>
<dbReference type="PANTHER" id="PTHR30136:SF34">
    <property type="entry name" value="TRANSCRIPTIONAL REGULATOR"/>
    <property type="match status" value="1"/>
</dbReference>
<dbReference type="InterPro" id="IPR029016">
    <property type="entry name" value="GAF-like_dom_sf"/>
</dbReference>
<evidence type="ECO:0000259" key="4">
    <source>
        <dbReference type="PROSITE" id="PS51077"/>
    </source>
</evidence>
<comment type="caution">
    <text evidence="6">The sequence shown here is derived from an EMBL/GenBank/DDBJ whole genome shotgun (WGS) entry which is preliminary data.</text>
</comment>
<dbReference type="SUPFAM" id="SSF55781">
    <property type="entry name" value="GAF domain-like"/>
    <property type="match status" value="1"/>
</dbReference>
<dbReference type="InterPro" id="IPR036388">
    <property type="entry name" value="WH-like_DNA-bd_sf"/>
</dbReference>